<keyword evidence="2" id="KW-0472">Membrane</keyword>
<evidence type="ECO:0000313" key="3">
    <source>
        <dbReference type="EMBL" id="KAK0539075.1"/>
    </source>
</evidence>
<dbReference type="EMBL" id="JAPDMQ010000036">
    <property type="protein sequence ID" value="KAK0539075.1"/>
    <property type="molecule type" value="Genomic_DNA"/>
</dbReference>
<gene>
    <name evidence="3" type="ORF">OC842_001092</name>
</gene>
<evidence type="ECO:0000256" key="2">
    <source>
        <dbReference type="SAM" id="Phobius"/>
    </source>
</evidence>
<protein>
    <submittedName>
        <fullName evidence="3">Uncharacterized protein</fullName>
    </submittedName>
</protein>
<feature type="region of interest" description="Disordered" evidence="1">
    <location>
        <begin position="462"/>
        <end position="485"/>
    </location>
</feature>
<evidence type="ECO:0000256" key="1">
    <source>
        <dbReference type="SAM" id="MobiDB-lite"/>
    </source>
</evidence>
<keyword evidence="4" id="KW-1185">Reference proteome</keyword>
<evidence type="ECO:0000313" key="4">
    <source>
        <dbReference type="Proteomes" id="UP001176521"/>
    </source>
</evidence>
<keyword evidence="2" id="KW-1133">Transmembrane helix</keyword>
<feature type="region of interest" description="Disordered" evidence="1">
    <location>
        <begin position="1"/>
        <end position="60"/>
    </location>
</feature>
<organism evidence="3 4">
    <name type="scientific">Tilletia horrida</name>
    <dbReference type="NCBI Taxonomy" id="155126"/>
    <lineage>
        <taxon>Eukaryota</taxon>
        <taxon>Fungi</taxon>
        <taxon>Dikarya</taxon>
        <taxon>Basidiomycota</taxon>
        <taxon>Ustilaginomycotina</taxon>
        <taxon>Exobasidiomycetes</taxon>
        <taxon>Tilletiales</taxon>
        <taxon>Tilletiaceae</taxon>
        <taxon>Tilletia</taxon>
    </lineage>
</organism>
<accession>A0AAN6JNV6</accession>
<feature type="transmembrane region" description="Helical" evidence="2">
    <location>
        <begin position="97"/>
        <end position="118"/>
    </location>
</feature>
<dbReference type="Proteomes" id="UP001176521">
    <property type="component" value="Unassembled WGS sequence"/>
</dbReference>
<reference evidence="3" key="1">
    <citation type="journal article" date="2023" name="PhytoFront">
        <title>Draft Genome Resources of Seven Strains of Tilletia horrida, Causal Agent of Kernel Smut of Rice.</title>
        <authorList>
            <person name="Khanal S."/>
            <person name="Antony Babu S."/>
            <person name="Zhou X.G."/>
        </authorList>
    </citation>
    <scope>NUCLEOTIDE SEQUENCE</scope>
    <source>
        <strain evidence="3">TX3</strain>
    </source>
</reference>
<keyword evidence="2" id="KW-0812">Transmembrane</keyword>
<proteinExistence type="predicted"/>
<name>A0AAN6JNV6_9BASI</name>
<comment type="caution">
    <text evidence="3">The sequence shown here is derived from an EMBL/GenBank/DDBJ whole genome shotgun (WGS) entry which is preliminary data.</text>
</comment>
<sequence length="485" mass="53637">MTAEDFAPEPVRERRPKTATSEDERRGDTGKTSEASSVSMPAPERSKPPQPSSYSSPKASSARRKDEFELANAKFLSGVLLPLKMLVLVPWSLRFYLFYALGIAFSILVLQNLLLTLLGRLRLPFSTPALSSLIPGPLASGLAKVDICSAPLASTWFPHCAQQERSQRELRRRLGLAESTEHAAKFTSGMVDLVSTTPQASYVQRVSNSAHTLSQAFRLRSTVPSAPHISRDLEKIGEETERMVDSVIEVEVQGRVAVGDMVAGNNELMSMLQQPSRYSADLVERRLNRLIDGTDAALEALQVQLVAAQRSAATVVALQRQLRGKLYADQSDLQELHVEDQEARSFLSALRRSFDLLPGQDAQESAAQRSKKPLSALESYRLQKNLDLLNVAVDDVQDWSNRFSEFSIYLRSYRSQVSARKRQLSQHQWTSADLTVEDRIKAIGRLLEPAQQRLAQIEKKADAAGANGRGAAEVREQRVGIDAGS</sequence>
<dbReference type="AlphaFoldDB" id="A0AAN6JNV6"/>
<feature type="compositionally biased region" description="Basic and acidic residues" evidence="1">
    <location>
        <begin position="20"/>
        <end position="31"/>
    </location>
</feature>